<keyword evidence="3 4" id="KW-0012">Acyltransferase</keyword>
<keyword evidence="6" id="KW-1133">Transmembrane helix</keyword>
<evidence type="ECO:0000313" key="9">
    <source>
        <dbReference type="EMBL" id="AVX02614.1"/>
    </source>
</evidence>
<feature type="domain" description="Thiolase C-terminal" evidence="8">
    <location>
        <begin position="260"/>
        <end position="378"/>
    </location>
</feature>
<dbReference type="KEGG" id="mmyr:MXMO3_00066"/>
<organism evidence="9 10">
    <name type="scientific">Maritalea myrionectae</name>
    <dbReference type="NCBI Taxonomy" id="454601"/>
    <lineage>
        <taxon>Bacteria</taxon>
        <taxon>Pseudomonadati</taxon>
        <taxon>Pseudomonadota</taxon>
        <taxon>Alphaproteobacteria</taxon>
        <taxon>Hyphomicrobiales</taxon>
        <taxon>Devosiaceae</taxon>
        <taxon>Maritalea</taxon>
    </lineage>
</organism>
<protein>
    <submittedName>
        <fullName evidence="9">Acetyl-CoA C-acetyltransferase</fullName>
    </submittedName>
</protein>
<evidence type="ECO:0000256" key="4">
    <source>
        <dbReference type="RuleBase" id="RU003557"/>
    </source>
</evidence>
<comment type="similarity">
    <text evidence="1 4">Belongs to the thiolase-like superfamily. Thiolase family.</text>
</comment>
<dbReference type="InterPro" id="IPR020616">
    <property type="entry name" value="Thiolase_N"/>
</dbReference>
<keyword evidence="2 4" id="KW-0808">Transferase</keyword>
<dbReference type="NCBIfam" id="TIGR01930">
    <property type="entry name" value="AcCoA-C-Actrans"/>
    <property type="match status" value="1"/>
</dbReference>
<dbReference type="InterPro" id="IPR016039">
    <property type="entry name" value="Thiolase-like"/>
</dbReference>
<dbReference type="GO" id="GO:0006635">
    <property type="term" value="P:fatty acid beta-oxidation"/>
    <property type="evidence" value="ECO:0007669"/>
    <property type="project" value="TreeGrafter"/>
</dbReference>
<evidence type="ECO:0000313" key="10">
    <source>
        <dbReference type="Proteomes" id="UP000258927"/>
    </source>
</evidence>
<evidence type="ECO:0000256" key="3">
    <source>
        <dbReference type="ARBA" id="ARBA00023315"/>
    </source>
</evidence>
<feature type="region of interest" description="Disordered" evidence="5">
    <location>
        <begin position="122"/>
        <end position="146"/>
    </location>
</feature>
<sequence>MSNTIYMVAAKRSAVVPRGGTFAHLQPHELGAPLIKSLLDETKIAPTQIDHVLLGNGLAGGGNVARMVALAAGLPEAVPAITLDSQCCGGVDAVQMAMHMLGAGAADIILAGGVESFSTAPRRIKRGRDGAPDQEYHRPPFSPWPERDPDMIAAAAHLAKHKQISRTAQEEFAIKSHQKAQAAQVDMRAEIVAIADVAEDAFTRTLSPKLCAKLPLLAGDKDTGLTAATTAVEADGAGLCVLLSEKALNDHAELKPHAIKLRGATSVGSDPALPGLAPIAAIEKLLRQLDLSCANIAIVEMMEAFAAQAMACLEATDLPLARTNLGGGALARGHPIGASGAINLVRLFHELQRAEIGAYGLAAIAGAGGLGAALVMQK</sequence>
<feature type="domain" description="Thiolase N-terminal" evidence="7">
    <location>
        <begin position="6"/>
        <end position="245"/>
    </location>
</feature>
<accession>A0A2R4M9L3</accession>
<name>A0A2R4M9L3_9HYPH</name>
<keyword evidence="6" id="KW-0472">Membrane</keyword>
<proteinExistence type="inferred from homology"/>
<dbReference type="PANTHER" id="PTHR18919:SF107">
    <property type="entry name" value="ACETYL-COA ACETYLTRANSFERASE, CYTOSOLIC"/>
    <property type="match status" value="1"/>
</dbReference>
<dbReference type="AlphaFoldDB" id="A0A2R4M9L3"/>
<evidence type="ECO:0000259" key="7">
    <source>
        <dbReference type="Pfam" id="PF00108"/>
    </source>
</evidence>
<dbReference type="Gene3D" id="3.40.47.10">
    <property type="match status" value="2"/>
</dbReference>
<dbReference type="Pfam" id="PF00108">
    <property type="entry name" value="Thiolase_N"/>
    <property type="match status" value="1"/>
</dbReference>
<dbReference type="PIRSF" id="PIRSF000429">
    <property type="entry name" value="Ac-CoA_Ac_transf"/>
    <property type="match status" value="1"/>
</dbReference>
<keyword evidence="10" id="KW-1185">Reference proteome</keyword>
<reference evidence="9 10" key="1">
    <citation type="submission" date="2017-05" db="EMBL/GenBank/DDBJ databases">
        <title>Genome Analysis of Maritalea myrionectae HL2708#5.</title>
        <authorList>
            <consortium name="Cotde Inc.-PKNU"/>
            <person name="Jang D."/>
            <person name="Oh H.-M."/>
        </authorList>
    </citation>
    <scope>NUCLEOTIDE SEQUENCE [LARGE SCALE GENOMIC DNA]</scope>
    <source>
        <strain evidence="9 10">HL2708#5</strain>
    </source>
</reference>
<dbReference type="Proteomes" id="UP000258927">
    <property type="component" value="Chromosome"/>
</dbReference>
<evidence type="ECO:0000256" key="2">
    <source>
        <dbReference type="ARBA" id="ARBA00022679"/>
    </source>
</evidence>
<dbReference type="PANTHER" id="PTHR18919">
    <property type="entry name" value="ACETYL-COA C-ACYLTRANSFERASE"/>
    <property type="match status" value="1"/>
</dbReference>
<dbReference type="RefSeq" id="WP_117394563.1">
    <property type="nucleotide sequence ID" value="NZ_CP021330.1"/>
</dbReference>
<evidence type="ECO:0000256" key="5">
    <source>
        <dbReference type="SAM" id="MobiDB-lite"/>
    </source>
</evidence>
<dbReference type="SUPFAM" id="SSF53901">
    <property type="entry name" value="Thiolase-like"/>
    <property type="match status" value="2"/>
</dbReference>
<feature type="transmembrane region" description="Helical" evidence="6">
    <location>
        <begin position="356"/>
        <end position="376"/>
    </location>
</feature>
<dbReference type="InterPro" id="IPR020617">
    <property type="entry name" value="Thiolase_C"/>
</dbReference>
<dbReference type="PROSITE" id="PS00737">
    <property type="entry name" value="THIOLASE_2"/>
    <property type="match status" value="1"/>
</dbReference>
<dbReference type="Pfam" id="PF02803">
    <property type="entry name" value="Thiolase_C"/>
    <property type="match status" value="1"/>
</dbReference>
<evidence type="ECO:0000256" key="6">
    <source>
        <dbReference type="SAM" id="Phobius"/>
    </source>
</evidence>
<dbReference type="CDD" id="cd00751">
    <property type="entry name" value="thiolase"/>
    <property type="match status" value="1"/>
</dbReference>
<dbReference type="InterPro" id="IPR020613">
    <property type="entry name" value="Thiolase_CS"/>
</dbReference>
<dbReference type="GO" id="GO:0003985">
    <property type="term" value="F:acetyl-CoA C-acetyltransferase activity"/>
    <property type="evidence" value="ECO:0007669"/>
    <property type="project" value="TreeGrafter"/>
</dbReference>
<evidence type="ECO:0000256" key="1">
    <source>
        <dbReference type="ARBA" id="ARBA00010982"/>
    </source>
</evidence>
<gene>
    <name evidence="9" type="ORF">MXMO3_00066</name>
</gene>
<dbReference type="EMBL" id="CP021330">
    <property type="protein sequence ID" value="AVX02614.1"/>
    <property type="molecule type" value="Genomic_DNA"/>
</dbReference>
<dbReference type="InterPro" id="IPR002155">
    <property type="entry name" value="Thiolase"/>
</dbReference>
<evidence type="ECO:0000259" key="8">
    <source>
        <dbReference type="Pfam" id="PF02803"/>
    </source>
</evidence>
<dbReference type="STRING" id="1122213.GCA_000423365_02783"/>
<feature type="compositionally biased region" description="Basic and acidic residues" evidence="5">
    <location>
        <begin position="127"/>
        <end position="138"/>
    </location>
</feature>
<keyword evidence="6" id="KW-0812">Transmembrane</keyword>